<keyword evidence="4" id="KW-1185">Reference proteome</keyword>
<evidence type="ECO:0000259" key="2">
    <source>
        <dbReference type="Pfam" id="PF10536"/>
    </source>
</evidence>
<feature type="region of interest" description="Disordered" evidence="1">
    <location>
        <begin position="326"/>
        <end position="346"/>
    </location>
</feature>
<feature type="region of interest" description="Disordered" evidence="1">
    <location>
        <begin position="267"/>
        <end position="299"/>
    </location>
</feature>
<protein>
    <recommendedName>
        <fullName evidence="2">Aminotransferase-like plant mobile domain-containing protein</fullName>
    </recommendedName>
</protein>
<dbReference type="Proteomes" id="UP001231189">
    <property type="component" value="Unassembled WGS sequence"/>
</dbReference>
<dbReference type="EMBL" id="JAUUTY010000002">
    <property type="protein sequence ID" value="KAK1682458.1"/>
    <property type="molecule type" value="Genomic_DNA"/>
</dbReference>
<dbReference type="AlphaFoldDB" id="A0AAD8WY37"/>
<reference evidence="3" key="1">
    <citation type="submission" date="2023-07" db="EMBL/GenBank/DDBJ databases">
        <title>A chromosome-level genome assembly of Lolium multiflorum.</title>
        <authorList>
            <person name="Chen Y."/>
            <person name="Copetti D."/>
            <person name="Kolliker R."/>
            <person name="Studer B."/>
        </authorList>
    </citation>
    <scope>NUCLEOTIDE SEQUENCE</scope>
    <source>
        <strain evidence="3">02402/16</strain>
        <tissue evidence="3">Leaf</tissue>
    </source>
</reference>
<feature type="compositionally biased region" description="Basic and acidic residues" evidence="1">
    <location>
        <begin position="330"/>
        <end position="345"/>
    </location>
</feature>
<evidence type="ECO:0000256" key="1">
    <source>
        <dbReference type="SAM" id="MobiDB-lite"/>
    </source>
</evidence>
<feature type="region of interest" description="Disordered" evidence="1">
    <location>
        <begin position="37"/>
        <end position="58"/>
    </location>
</feature>
<proteinExistence type="predicted"/>
<dbReference type="InterPro" id="IPR019557">
    <property type="entry name" value="AminoTfrase-like_pln_mobile"/>
</dbReference>
<gene>
    <name evidence="3" type="ORF">QYE76_043306</name>
</gene>
<evidence type="ECO:0000313" key="4">
    <source>
        <dbReference type="Proteomes" id="UP001231189"/>
    </source>
</evidence>
<comment type="caution">
    <text evidence="3">The sequence shown here is derived from an EMBL/GenBank/DDBJ whole genome shotgun (WGS) entry which is preliminary data.</text>
</comment>
<accession>A0AAD8WY37</accession>
<dbReference type="GO" id="GO:0010073">
    <property type="term" value="P:meristem maintenance"/>
    <property type="evidence" value="ECO:0007669"/>
    <property type="project" value="InterPro"/>
</dbReference>
<sequence>MPPGCVAAGARRRAGWRHVSRCSAPLAAVDRRGPCRRSMRRQADVATPPGQVAAGPDPVPTGTDFEAGTMETVLVFYGDVVRDEFSGVDVSRCESMKVVVTDMVNRDFLDVRRCIRAQFGRDMRGKKMTVEALIVVGGNDGTPARWGLREVKSDRNWGTYMRFASTPGAAMYGEPMVYVQFISGDDGAGSSTGAGEEEMAIVTGPSTVQSEHLALTAAGMIGQSEHEALTAGHSTGPSEQMVAQFAAEPGYWSAFVDISERVEGLPEALDDDARSSSSESSSDEEGVGPSRRAVAAPMDPEFLKTMTISNEFRSVPGLGEASLQVGQTFPDKDSADQAIKREPRGDGTNLDVTGMTWIIARQENLAVVAFADAPVMREGNALTAPTITLRDVIFLVRTIKNMFLVNNVYEEHLRAHGLLPFSKLTSSREKFTLDPSLLSALVDRWRPETHTFHLSCGELTPTLKDVSMITCLPIKGTPLVPAAYSSIWPTEVQDRLGVAMPSTSRGGSRPRGVPLSWLVNNFQELPAEADDAIMRRHIFAYLLYLFGIMFPSSHGDIVLQGLIKIAENIVDSPPPPSPIYSFGSAMLAYTYRGLCDATKKTNASSKGHILAVSAEFLQLWSWEYLPVGRPHILKPIHPYGGQTEQYGPLTFGSRWVHATKRWSNNVAHGCYPEYHQQFEELQETMVKWDPYTAHDVYIVWGLVKPPPDMLRDIRLWFTRCNLLFIWMVEPYNPERVMRQFGMHQDIPPPSPRRLVVDVHTQDNKGMSCFDWSQRNQTWITKWIDEAESDGVRENRRYNGEILPTYNEWYHASTRTLLTGPPPLTPTHLTWASAYHRDTSIDEFRQIAQDAQNALNLRNMDSTEGKSMVKRIFNTAIKGLRHLGCSRHDDVVSRAFDMPEAPSNRPSMVRVSQPSATPTVPVPSTSHTSNP</sequence>
<name>A0AAD8WY37_LOLMU</name>
<dbReference type="Pfam" id="PF10536">
    <property type="entry name" value="PMD"/>
    <property type="match status" value="1"/>
</dbReference>
<feature type="region of interest" description="Disordered" evidence="1">
    <location>
        <begin position="897"/>
        <end position="930"/>
    </location>
</feature>
<feature type="domain" description="Aminotransferase-like plant mobile" evidence="2">
    <location>
        <begin position="427"/>
        <end position="810"/>
    </location>
</feature>
<organism evidence="3 4">
    <name type="scientific">Lolium multiflorum</name>
    <name type="common">Italian ryegrass</name>
    <name type="synonym">Lolium perenne subsp. multiflorum</name>
    <dbReference type="NCBI Taxonomy" id="4521"/>
    <lineage>
        <taxon>Eukaryota</taxon>
        <taxon>Viridiplantae</taxon>
        <taxon>Streptophyta</taxon>
        <taxon>Embryophyta</taxon>
        <taxon>Tracheophyta</taxon>
        <taxon>Spermatophyta</taxon>
        <taxon>Magnoliopsida</taxon>
        <taxon>Liliopsida</taxon>
        <taxon>Poales</taxon>
        <taxon>Poaceae</taxon>
        <taxon>BOP clade</taxon>
        <taxon>Pooideae</taxon>
        <taxon>Poodae</taxon>
        <taxon>Poeae</taxon>
        <taxon>Poeae Chloroplast Group 2 (Poeae type)</taxon>
        <taxon>Loliodinae</taxon>
        <taxon>Loliinae</taxon>
        <taxon>Lolium</taxon>
    </lineage>
</organism>
<dbReference type="PANTHER" id="PTHR46033:SF78">
    <property type="entry name" value="OS06G0232700 PROTEIN"/>
    <property type="match status" value="1"/>
</dbReference>
<dbReference type="PANTHER" id="PTHR46033">
    <property type="entry name" value="PROTEIN MAIN-LIKE 2"/>
    <property type="match status" value="1"/>
</dbReference>
<dbReference type="InterPro" id="IPR044824">
    <property type="entry name" value="MAIN-like"/>
</dbReference>
<evidence type="ECO:0000313" key="3">
    <source>
        <dbReference type="EMBL" id="KAK1682458.1"/>
    </source>
</evidence>
<feature type="compositionally biased region" description="Low complexity" evidence="1">
    <location>
        <begin position="910"/>
        <end position="930"/>
    </location>
</feature>